<feature type="compositionally biased region" description="Low complexity" evidence="1">
    <location>
        <begin position="99"/>
        <end position="116"/>
    </location>
</feature>
<feature type="chain" id="PRO_5046799361" description="Cell wall binding repeat-containing protein" evidence="2">
    <location>
        <begin position="24"/>
        <end position="177"/>
    </location>
</feature>
<dbReference type="SUPFAM" id="SSF69360">
    <property type="entry name" value="Cell wall binding repeat"/>
    <property type="match status" value="1"/>
</dbReference>
<dbReference type="Proteomes" id="UP000198970">
    <property type="component" value="Chromosome I"/>
</dbReference>
<feature type="compositionally biased region" description="Polar residues" evidence="1">
    <location>
        <begin position="120"/>
        <end position="130"/>
    </location>
</feature>
<proteinExistence type="predicted"/>
<evidence type="ECO:0000256" key="1">
    <source>
        <dbReference type="SAM" id="MobiDB-lite"/>
    </source>
</evidence>
<feature type="signal peptide" evidence="2">
    <location>
        <begin position="1"/>
        <end position="23"/>
    </location>
</feature>
<accession>A0ABY1CCN0</accession>
<protein>
    <recommendedName>
        <fullName evidence="5">Cell wall binding repeat-containing protein</fullName>
    </recommendedName>
</protein>
<dbReference type="Gene3D" id="2.10.270.10">
    <property type="entry name" value="Cholin Binding"/>
    <property type="match status" value="1"/>
</dbReference>
<feature type="region of interest" description="Disordered" evidence="1">
    <location>
        <begin position="99"/>
        <end position="132"/>
    </location>
</feature>
<dbReference type="RefSeq" id="WP_100042773.1">
    <property type="nucleotide sequence ID" value="NZ_LT630003.1"/>
</dbReference>
<evidence type="ECO:0008006" key="5">
    <source>
        <dbReference type="Google" id="ProtNLM"/>
    </source>
</evidence>
<keyword evidence="4" id="KW-1185">Reference proteome</keyword>
<feature type="region of interest" description="Disordered" evidence="1">
    <location>
        <begin position="148"/>
        <end position="177"/>
    </location>
</feature>
<keyword evidence="2" id="KW-0732">Signal</keyword>
<evidence type="ECO:0000256" key="2">
    <source>
        <dbReference type="SAM" id="SignalP"/>
    </source>
</evidence>
<reference evidence="3 4" key="1">
    <citation type="submission" date="2016-10" db="EMBL/GenBank/DDBJ databases">
        <authorList>
            <person name="Varghese N."/>
            <person name="Submissions S."/>
        </authorList>
    </citation>
    <scope>NUCLEOTIDE SEQUENCE [LARGE SCALE GENOMIC DNA]</scope>
    <source>
        <strain evidence="3 4">ATCC 19403</strain>
    </source>
</reference>
<evidence type="ECO:0000313" key="4">
    <source>
        <dbReference type="Proteomes" id="UP000198970"/>
    </source>
</evidence>
<name>A0ABY1CCN0_9FIRM</name>
<sequence length="177" mass="19194">MKKVKLLFAAAVLSITMSFSAFAGQWNQDAKGWWYQNDDGTYPVSSWQWIDGNSDGVSECYYFNESGYCLTDTTTPDGKTVDANGALVISGTVQIKTAANSPTNTTASNSNTETAPQPARDTSQSTAVSNNKERMVWVSRTGTKYHSNPNCSNMKGPAHMTQSDAEALGRTPCSKCY</sequence>
<gene>
    <name evidence="3" type="ORF">SAMN02745906_3016</name>
</gene>
<organism evidence="3 4">
    <name type="scientific">Lacrimispora sphenoides JCM 1415</name>
    <dbReference type="NCBI Taxonomy" id="1297793"/>
    <lineage>
        <taxon>Bacteria</taxon>
        <taxon>Bacillati</taxon>
        <taxon>Bacillota</taxon>
        <taxon>Clostridia</taxon>
        <taxon>Lachnospirales</taxon>
        <taxon>Lachnospiraceae</taxon>
        <taxon>Lacrimispora</taxon>
    </lineage>
</organism>
<dbReference type="EMBL" id="LT630003">
    <property type="protein sequence ID" value="SET92043.1"/>
    <property type="molecule type" value="Genomic_DNA"/>
</dbReference>
<evidence type="ECO:0000313" key="3">
    <source>
        <dbReference type="EMBL" id="SET92043.1"/>
    </source>
</evidence>